<proteinExistence type="predicted"/>
<dbReference type="AlphaFoldDB" id="A0AAW1V443"/>
<protein>
    <submittedName>
        <fullName evidence="1">Uncharacterized protein</fullName>
    </submittedName>
</protein>
<name>A0AAW1V443_9CUCU</name>
<keyword evidence="2" id="KW-1185">Reference proteome</keyword>
<accession>A0AAW1V443</accession>
<sequence length="85" mass="9610">MDEGYEKGQSDNLPKIDRLMVALYSAKNSDFVAAKIRGVKMKKSARDYYDDDAVGYAQIKRTGSNCNVKNRITPEHRVENRIIAA</sequence>
<evidence type="ECO:0000313" key="1">
    <source>
        <dbReference type="EMBL" id="KAK9887497.1"/>
    </source>
</evidence>
<comment type="caution">
    <text evidence="1">The sequence shown here is derived from an EMBL/GenBank/DDBJ whole genome shotgun (WGS) entry which is preliminary data.</text>
</comment>
<reference evidence="1 2" key="1">
    <citation type="submission" date="2023-03" db="EMBL/GenBank/DDBJ databases">
        <title>Genome insight into feeding habits of ladybird beetles.</title>
        <authorList>
            <person name="Li H.-S."/>
            <person name="Huang Y.-H."/>
            <person name="Pang H."/>
        </authorList>
    </citation>
    <scope>NUCLEOTIDE SEQUENCE [LARGE SCALE GENOMIC DNA]</scope>
    <source>
        <strain evidence="1">SYSU_2023b</strain>
        <tissue evidence="1">Whole body</tissue>
    </source>
</reference>
<gene>
    <name evidence="1" type="ORF">WA026_022851</name>
</gene>
<evidence type="ECO:0000313" key="2">
    <source>
        <dbReference type="Proteomes" id="UP001431783"/>
    </source>
</evidence>
<dbReference type="EMBL" id="JARQZJ010000111">
    <property type="protein sequence ID" value="KAK9887497.1"/>
    <property type="molecule type" value="Genomic_DNA"/>
</dbReference>
<organism evidence="1 2">
    <name type="scientific">Henosepilachna vigintioctopunctata</name>
    <dbReference type="NCBI Taxonomy" id="420089"/>
    <lineage>
        <taxon>Eukaryota</taxon>
        <taxon>Metazoa</taxon>
        <taxon>Ecdysozoa</taxon>
        <taxon>Arthropoda</taxon>
        <taxon>Hexapoda</taxon>
        <taxon>Insecta</taxon>
        <taxon>Pterygota</taxon>
        <taxon>Neoptera</taxon>
        <taxon>Endopterygota</taxon>
        <taxon>Coleoptera</taxon>
        <taxon>Polyphaga</taxon>
        <taxon>Cucujiformia</taxon>
        <taxon>Coccinelloidea</taxon>
        <taxon>Coccinellidae</taxon>
        <taxon>Epilachninae</taxon>
        <taxon>Epilachnini</taxon>
        <taxon>Henosepilachna</taxon>
    </lineage>
</organism>
<dbReference type="Proteomes" id="UP001431783">
    <property type="component" value="Unassembled WGS sequence"/>
</dbReference>